<dbReference type="NCBIfam" id="NF005559">
    <property type="entry name" value="PRK07231.1"/>
    <property type="match status" value="1"/>
</dbReference>
<evidence type="ECO:0000313" key="4">
    <source>
        <dbReference type="Proteomes" id="UP000248706"/>
    </source>
</evidence>
<comment type="caution">
    <text evidence="3">The sequence shown here is derived from an EMBL/GenBank/DDBJ whole genome shotgun (WGS) entry which is preliminary data.</text>
</comment>
<comment type="similarity">
    <text evidence="1">Belongs to the short-chain dehydrogenases/reductases (SDR) family.</text>
</comment>
<gene>
    <name evidence="3" type="ORF">A4R35_10120</name>
</gene>
<dbReference type="PRINTS" id="PR00081">
    <property type="entry name" value="GDHRDH"/>
</dbReference>
<evidence type="ECO:0000256" key="2">
    <source>
        <dbReference type="ARBA" id="ARBA00023002"/>
    </source>
</evidence>
<dbReference type="EMBL" id="MCIF01000002">
    <property type="protein sequence ID" value="RAQ95892.1"/>
    <property type="molecule type" value="Genomic_DNA"/>
</dbReference>
<organism evidence="3 4">
    <name type="scientific">Thermogemmatispora tikiterensis</name>
    <dbReference type="NCBI Taxonomy" id="1825093"/>
    <lineage>
        <taxon>Bacteria</taxon>
        <taxon>Bacillati</taxon>
        <taxon>Chloroflexota</taxon>
        <taxon>Ktedonobacteria</taxon>
        <taxon>Thermogemmatisporales</taxon>
        <taxon>Thermogemmatisporaceae</taxon>
        <taxon>Thermogemmatispora</taxon>
    </lineage>
</organism>
<dbReference type="PANTHER" id="PTHR42760">
    <property type="entry name" value="SHORT-CHAIN DEHYDROGENASES/REDUCTASES FAMILY MEMBER"/>
    <property type="match status" value="1"/>
</dbReference>
<dbReference type="Gene3D" id="3.40.50.720">
    <property type="entry name" value="NAD(P)-binding Rossmann-like Domain"/>
    <property type="match status" value="1"/>
</dbReference>
<accession>A0A328VIH0</accession>
<dbReference type="FunFam" id="3.40.50.720:FF:000084">
    <property type="entry name" value="Short-chain dehydrogenase reductase"/>
    <property type="match status" value="1"/>
</dbReference>
<keyword evidence="2" id="KW-0560">Oxidoreductase</keyword>
<dbReference type="InterPro" id="IPR036291">
    <property type="entry name" value="NAD(P)-bd_dom_sf"/>
</dbReference>
<protein>
    <recommendedName>
        <fullName evidence="5">Short-chain dehydrogenase</fullName>
    </recommendedName>
</protein>
<dbReference type="Proteomes" id="UP000248706">
    <property type="component" value="Unassembled WGS sequence"/>
</dbReference>
<dbReference type="SUPFAM" id="SSF51735">
    <property type="entry name" value="NAD(P)-binding Rossmann-fold domains"/>
    <property type="match status" value="1"/>
</dbReference>
<evidence type="ECO:0008006" key="5">
    <source>
        <dbReference type="Google" id="ProtNLM"/>
    </source>
</evidence>
<dbReference type="PRINTS" id="PR00080">
    <property type="entry name" value="SDRFAMILY"/>
</dbReference>
<proteinExistence type="inferred from homology"/>
<evidence type="ECO:0000313" key="3">
    <source>
        <dbReference type="EMBL" id="RAQ95892.1"/>
    </source>
</evidence>
<dbReference type="InterPro" id="IPR020904">
    <property type="entry name" value="Sc_DH/Rdtase_CS"/>
</dbReference>
<dbReference type="PROSITE" id="PS00061">
    <property type="entry name" value="ADH_SHORT"/>
    <property type="match status" value="1"/>
</dbReference>
<evidence type="ECO:0000256" key="1">
    <source>
        <dbReference type="ARBA" id="ARBA00006484"/>
    </source>
</evidence>
<reference evidence="3 4" key="1">
    <citation type="submission" date="2016-08" db="EMBL/GenBank/DDBJ databases">
        <title>Analysis of Carbohydrate Active Enzymes in Thermogemmatispora T81 Reveals Carbohydrate Degradation Ability.</title>
        <authorList>
            <person name="Tomazini A."/>
            <person name="Lal S."/>
            <person name="Stott M."/>
            <person name="Henrissat B."/>
            <person name="Polikarpov I."/>
            <person name="Sparling R."/>
            <person name="Levin D.B."/>
        </authorList>
    </citation>
    <scope>NUCLEOTIDE SEQUENCE [LARGE SCALE GENOMIC DNA]</scope>
    <source>
        <strain evidence="3 4">T81</strain>
    </source>
</reference>
<sequence length="247" mass="26322">MQDRIALITGAARGVGRAITLALAEAGADVAVNDLRAGPELDEVVREVIQRGRQALPVVANVAVPEEVARMVTTVLDYFGRIDILINNAGIMTEIPFLELAIEQWDQIIDVDLRGVFLCTRAVLPHMVERRQGVVINISSQLGQKGAPALAHYCAAKGGVLALTRALAREFGPYGIRVNAVAPGPLDTEMTRPYATPAWLANKMAQSVLGRLGKPEEVAPTVVFLASDAASLYTGQTLYPNGGGVML</sequence>
<dbReference type="GO" id="GO:0016616">
    <property type="term" value="F:oxidoreductase activity, acting on the CH-OH group of donors, NAD or NADP as acceptor"/>
    <property type="evidence" value="ECO:0007669"/>
    <property type="project" value="TreeGrafter"/>
</dbReference>
<dbReference type="PANTHER" id="PTHR42760:SF40">
    <property type="entry name" value="3-OXOACYL-[ACYL-CARRIER-PROTEIN] REDUCTASE, CHLOROPLASTIC"/>
    <property type="match status" value="1"/>
</dbReference>
<dbReference type="AlphaFoldDB" id="A0A328VIH0"/>
<dbReference type="InterPro" id="IPR002347">
    <property type="entry name" value="SDR_fam"/>
</dbReference>
<name>A0A328VIH0_9CHLR</name>
<dbReference type="NCBIfam" id="NF009466">
    <property type="entry name" value="PRK12826.1-2"/>
    <property type="match status" value="1"/>
</dbReference>
<dbReference type="Pfam" id="PF13561">
    <property type="entry name" value="adh_short_C2"/>
    <property type="match status" value="1"/>
</dbReference>
<dbReference type="GO" id="GO:0030497">
    <property type="term" value="P:fatty acid elongation"/>
    <property type="evidence" value="ECO:0007669"/>
    <property type="project" value="TreeGrafter"/>
</dbReference>
<keyword evidence="4" id="KW-1185">Reference proteome</keyword>